<dbReference type="InterPro" id="IPR033140">
    <property type="entry name" value="Lipase_GDXG_put_SER_AS"/>
</dbReference>
<dbReference type="PROSITE" id="PS01173">
    <property type="entry name" value="LIPASE_GDXG_HIS"/>
    <property type="match status" value="1"/>
</dbReference>
<name>A0ABR8LD02_9ACTN</name>
<feature type="region of interest" description="Disordered" evidence="4">
    <location>
        <begin position="291"/>
        <end position="336"/>
    </location>
</feature>
<dbReference type="GO" id="GO:0016787">
    <property type="term" value="F:hydrolase activity"/>
    <property type="evidence" value="ECO:0007669"/>
    <property type="project" value="UniProtKB-KW"/>
</dbReference>
<dbReference type="SUPFAM" id="SSF53474">
    <property type="entry name" value="alpha/beta-Hydrolases"/>
    <property type="match status" value="1"/>
</dbReference>
<dbReference type="Pfam" id="PF07859">
    <property type="entry name" value="Abhydrolase_3"/>
    <property type="match status" value="1"/>
</dbReference>
<evidence type="ECO:0000256" key="4">
    <source>
        <dbReference type="SAM" id="MobiDB-lite"/>
    </source>
</evidence>
<protein>
    <submittedName>
        <fullName evidence="6">Alpha/beta hydrolase fold domain-containing protein</fullName>
    </submittedName>
</protein>
<gene>
    <name evidence="6" type="ORF">IEQ31_30050</name>
</gene>
<feature type="domain" description="Alpha/beta hydrolase fold-3" evidence="5">
    <location>
        <begin position="71"/>
        <end position="263"/>
    </location>
</feature>
<dbReference type="PANTHER" id="PTHR48081">
    <property type="entry name" value="AB HYDROLASE SUPERFAMILY PROTEIN C4A8.06C"/>
    <property type="match status" value="1"/>
</dbReference>
<comment type="caution">
    <text evidence="6">The sequence shown here is derived from an EMBL/GenBank/DDBJ whole genome shotgun (WGS) entry which is preliminary data.</text>
</comment>
<evidence type="ECO:0000313" key="7">
    <source>
        <dbReference type="Proteomes" id="UP000653231"/>
    </source>
</evidence>
<keyword evidence="7" id="KW-1185">Reference proteome</keyword>
<dbReference type="InterPro" id="IPR029058">
    <property type="entry name" value="AB_hydrolase_fold"/>
</dbReference>
<dbReference type="InterPro" id="IPR013094">
    <property type="entry name" value="AB_hydrolase_3"/>
</dbReference>
<feature type="active site" evidence="3">
    <location>
        <position position="142"/>
    </location>
</feature>
<dbReference type="PANTHER" id="PTHR48081:SF30">
    <property type="entry name" value="ACETYL-HYDROLASE LIPR-RELATED"/>
    <property type="match status" value="1"/>
</dbReference>
<evidence type="ECO:0000256" key="3">
    <source>
        <dbReference type="PROSITE-ProRule" id="PRU10038"/>
    </source>
</evidence>
<organism evidence="6 7">
    <name type="scientific">Microbispora bryophytorum subsp. camponoti</name>
    <dbReference type="NCBI Taxonomy" id="1677852"/>
    <lineage>
        <taxon>Bacteria</taxon>
        <taxon>Bacillati</taxon>
        <taxon>Actinomycetota</taxon>
        <taxon>Actinomycetes</taxon>
        <taxon>Streptosporangiales</taxon>
        <taxon>Streptosporangiaceae</taxon>
        <taxon>Microbispora</taxon>
    </lineage>
</organism>
<evidence type="ECO:0000256" key="2">
    <source>
        <dbReference type="ARBA" id="ARBA00022801"/>
    </source>
</evidence>
<dbReference type="PROSITE" id="PS01174">
    <property type="entry name" value="LIPASE_GDXG_SER"/>
    <property type="match status" value="1"/>
</dbReference>
<comment type="similarity">
    <text evidence="1">Belongs to the 'GDXG' lipolytic enzyme family.</text>
</comment>
<evidence type="ECO:0000313" key="6">
    <source>
        <dbReference type="EMBL" id="MBD3147390.1"/>
    </source>
</evidence>
<accession>A0ABR8LD02</accession>
<dbReference type="Gene3D" id="3.40.50.1820">
    <property type="entry name" value="alpha/beta hydrolase"/>
    <property type="match status" value="1"/>
</dbReference>
<evidence type="ECO:0000259" key="5">
    <source>
        <dbReference type="Pfam" id="PF07859"/>
    </source>
</evidence>
<dbReference type="EMBL" id="JACXRZ010000030">
    <property type="protein sequence ID" value="MBD3147390.1"/>
    <property type="molecule type" value="Genomic_DNA"/>
</dbReference>
<reference evidence="6 7" key="1">
    <citation type="submission" date="2020-09" db="EMBL/GenBank/DDBJ databases">
        <title>Actinomycete isolated from the Camponotus japonicus Mayr.</title>
        <authorList>
            <person name="Gong X."/>
        </authorList>
    </citation>
    <scope>NUCLEOTIDE SEQUENCE [LARGE SCALE GENOMIC DNA]</scope>
    <source>
        <strain evidence="6 7">2C-HV3</strain>
    </source>
</reference>
<proteinExistence type="inferred from homology"/>
<dbReference type="Proteomes" id="UP000653231">
    <property type="component" value="Unassembled WGS sequence"/>
</dbReference>
<sequence>MLPLPLASALLAPYYRLTFHHRVPWPVQRALLNAVARLQPLPAGTTVSKAWLGGRPAERVVVGPAPSSEAVLYLHGGGFTTGSPATHRSLAAHLAREIRRPVYLLDYRLAPEHPCPAALDDTVAAFDALTRVANSVALAGDSAGGGLALAAAQVLAARGTARPAALALVSPWANPGVQADRRRDLVVSRAWAFACAAAYLGDGDPADHRYAPALGALAGLPPTYLHTNVRELLYPQCRTLAAALSAAGVEVRYVEHARLWHAAQAQAGLVRAAAESVHDIGRFLTGVWSELQRDAGPGPGSEPGHVSKPGRGRAEERPADARTGPASRETAPEPSS</sequence>
<evidence type="ECO:0000256" key="1">
    <source>
        <dbReference type="ARBA" id="ARBA00010515"/>
    </source>
</evidence>
<dbReference type="InterPro" id="IPR002168">
    <property type="entry name" value="Lipase_GDXG_HIS_AS"/>
</dbReference>
<keyword evidence="2 6" id="KW-0378">Hydrolase</keyword>
<dbReference type="InterPro" id="IPR050300">
    <property type="entry name" value="GDXG_lipolytic_enzyme"/>
</dbReference>